<evidence type="ECO:0000313" key="9">
    <source>
        <dbReference type="EMBL" id="MBC5658537.1"/>
    </source>
</evidence>
<dbReference type="GO" id="GO:0009401">
    <property type="term" value="P:phosphoenolpyruvate-dependent sugar phosphotransferase system"/>
    <property type="evidence" value="ECO:0007669"/>
    <property type="project" value="UniProtKB-KW"/>
</dbReference>
<dbReference type="EMBL" id="JACOOR010000001">
    <property type="protein sequence ID" value="MBC5658537.1"/>
    <property type="molecule type" value="Genomic_DNA"/>
</dbReference>
<name>A0A923RKT4_9FIRM</name>
<keyword evidence="5" id="KW-0808">Transferase</keyword>
<evidence type="ECO:0000256" key="1">
    <source>
        <dbReference type="ARBA" id="ARBA00004496"/>
    </source>
</evidence>
<feature type="domain" description="PTS EIIA type-4" evidence="8">
    <location>
        <begin position="1"/>
        <end position="118"/>
    </location>
</feature>
<dbReference type="GO" id="GO:0016020">
    <property type="term" value="C:membrane"/>
    <property type="evidence" value="ECO:0007669"/>
    <property type="project" value="InterPro"/>
</dbReference>
<keyword evidence="7" id="KW-0418">Kinase</keyword>
<protein>
    <submittedName>
        <fullName evidence="9">PTS mannose transporter subunit IIA</fullName>
    </submittedName>
</protein>
<keyword evidence="4" id="KW-0762">Sugar transport</keyword>
<keyword evidence="6" id="KW-0598">Phosphotransferase system</keyword>
<dbReference type="PANTHER" id="PTHR33799:SF1">
    <property type="entry name" value="PTS SYSTEM MANNOSE-SPECIFIC EIIAB COMPONENT-RELATED"/>
    <property type="match status" value="1"/>
</dbReference>
<keyword evidence="10" id="KW-1185">Reference proteome</keyword>
<dbReference type="Proteomes" id="UP000649345">
    <property type="component" value="Unassembled WGS sequence"/>
</dbReference>
<dbReference type="RefSeq" id="WP_186872757.1">
    <property type="nucleotide sequence ID" value="NZ_JACOOR010000001.1"/>
</dbReference>
<proteinExistence type="predicted"/>
<organism evidence="9 10">
    <name type="scientific">Anaerosacchariphilus hominis</name>
    <dbReference type="NCBI Taxonomy" id="2763017"/>
    <lineage>
        <taxon>Bacteria</taxon>
        <taxon>Bacillati</taxon>
        <taxon>Bacillota</taxon>
        <taxon>Clostridia</taxon>
        <taxon>Lachnospirales</taxon>
        <taxon>Lachnospiraceae</taxon>
        <taxon>Anaerosacchariphilus</taxon>
    </lineage>
</organism>
<evidence type="ECO:0000313" key="10">
    <source>
        <dbReference type="Proteomes" id="UP000649345"/>
    </source>
</evidence>
<evidence type="ECO:0000256" key="5">
    <source>
        <dbReference type="ARBA" id="ARBA00022679"/>
    </source>
</evidence>
<dbReference type="CDD" id="cd00006">
    <property type="entry name" value="PTS_IIA_man"/>
    <property type="match status" value="1"/>
</dbReference>
<dbReference type="InterPro" id="IPR033887">
    <property type="entry name" value="PTS_IIA_man"/>
</dbReference>
<comment type="caution">
    <text evidence="9">The sequence shown here is derived from an EMBL/GenBank/DDBJ whole genome shotgun (WGS) entry which is preliminary data.</text>
</comment>
<keyword evidence="2" id="KW-0813">Transport</keyword>
<dbReference type="Gene3D" id="3.40.50.510">
    <property type="entry name" value="Phosphotransferase system, mannose-type IIA component"/>
    <property type="match status" value="1"/>
</dbReference>
<keyword evidence="3" id="KW-0963">Cytoplasm</keyword>
<evidence type="ECO:0000256" key="4">
    <source>
        <dbReference type="ARBA" id="ARBA00022597"/>
    </source>
</evidence>
<dbReference type="PROSITE" id="PS51096">
    <property type="entry name" value="PTS_EIIA_TYPE_4"/>
    <property type="match status" value="1"/>
</dbReference>
<dbReference type="InterPro" id="IPR051471">
    <property type="entry name" value="Bacterial_PTS_sugar_comp"/>
</dbReference>
<dbReference type="GO" id="GO:0005737">
    <property type="term" value="C:cytoplasm"/>
    <property type="evidence" value="ECO:0007669"/>
    <property type="project" value="UniProtKB-SubCell"/>
</dbReference>
<evidence type="ECO:0000256" key="6">
    <source>
        <dbReference type="ARBA" id="ARBA00022683"/>
    </source>
</evidence>
<reference evidence="9" key="1">
    <citation type="submission" date="2020-08" db="EMBL/GenBank/DDBJ databases">
        <title>Genome public.</title>
        <authorList>
            <person name="Liu C."/>
            <person name="Sun Q."/>
        </authorList>
    </citation>
    <scope>NUCLEOTIDE SEQUENCE</scope>
    <source>
        <strain evidence="9">NSJ-68</strain>
    </source>
</reference>
<evidence type="ECO:0000256" key="3">
    <source>
        <dbReference type="ARBA" id="ARBA00022490"/>
    </source>
</evidence>
<evidence type="ECO:0000259" key="8">
    <source>
        <dbReference type="PROSITE" id="PS51096"/>
    </source>
</evidence>
<evidence type="ECO:0000256" key="7">
    <source>
        <dbReference type="ARBA" id="ARBA00022777"/>
    </source>
</evidence>
<gene>
    <name evidence="9" type="ORF">H8S44_01890</name>
</gene>
<dbReference type="InterPro" id="IPR036662">
    <property type="entry name" value="PTS_EIIA_man-typ_sf"/>
</dbReference>
<dbReference type="InterPro" id="IPR004701">
    <property type="entry name" value="PTS_EIIA_man-typ"/>
</dbReference>
<sequence length="134" mass="15108">MLASHGKFAEGILGSFQMILGDAPNITVLCAYTKENEETLEHTVKKIICERNRKEDLIVVTDVFGGSVNNEFMKYLNEPGVYLVTGMNLPLLLELYSNQNMESRDMIRLAIASAQNNLKFCTDLLQVKGEEEEF</sequence>
<dbReference type="Pfam" id="PF03610">
    <property type="entry name" value="EIIA-man"/>
    <property type="match status" value="1"/>
</dbReference>
<dbReference type="GO" id="GO:0016301">
    <property type="term" value="F:kinase activity"/>
    <property type="evidence" value="ECO:0007669"/>
    <property type="project" value="UniProtKB-KW"/>
</dbReference>
<dbReference type="SUPFAM" id="SSF53062">
    <property type="entry name" value="PTS system fructose IIA component-like"/>
    <property type="match status" value="1"/>
</dbReference>
<dbReference type="PANTHER" id="PTHR33799">
    <property type="entry name" value="PTS PERMEASE-RELATED-RELATED"/>
    <property type="match status" value="1"/>
</dbReference>
<evidence type="ECO:0000256" key="2">
    <source>
        <dbReference type="ARBA" id="ARBA00022448"/>
    </source>
</evidence>
<accession>A0A923RKT4</accession>
<comment type="subcellular location">
    <subcellularLocation>
        <location evidence="1">Cytoplasm</location>
    </subcellularLocation>
</comment>
<dbReference type="AlphaFoldDB" id="A0A923RKT4"/>